<dbReference type="InterPro" id="IPR004431">
    <property type="entry name" value="3-IsopropMal_deHydase_ssu"/>
</dbReference>
<evidence type="ECO:0000313" key="12">
    <source>
        <dbReference type="EMBL" id="MET3693894.1"/>
    </source>
</evidence>
<comment type="pathway">
    <text evidence="3 10">Amino-acid biosynthesis; L-leucine biosynthesis; L-leucine from 3-methyl-2-oxobutanoate: step 2/4.</text>
</comment>
<comment type="function">
    <text evidence="2 10">Catalyzes the isomerization between 2-isopropylmalate and 3-isopropylmalate, via the formation of 2-isopropylmaleate.</text>
</comment>
<organism evidence="12 13">
    <name type="scientific">Methylobacterium goesingense</name>
    <dbReference type="NCBI Taxonomy" id="243690"/>
    <lineage>
        <taxon>Bacteria</taxon>
        <taxon>Pseudomonadati</taxon>
        <taxon>Pseudomonadota</taxon>
        <taxon>Alphaproteobacteria</taxon>
        <taxon>Hyphomicrobiales</taxon>
        <taxon>Methylobacteriaceae</taxon>
        <taxon>Methylobacterium</taxon>
    </lineage>
</organism>
<evidence type="ECO:0000256" key="8">
    <source>
        <dbReference type="ARBA" id="ARBA00023239"/>
    </source>
</evidence>
<dbReference type="InterPro" id="IPR033940">
    <property type="entry name" value="IPMI_Swivel"/>
</dbReference>
<dbReference type="PANTHER" id="PTHR43345">
    <property type="entry name" value="3-ISOPROPYLMALATE DEHYDRATASE SMALL SUBUNIT 2-RELATED-RELATED"/>
    <property type="match status" value="1"/>
</dbReference>
<gene>
    <name evidence="10" type="primary">leuD</name>
    <name evidence="12" type="ORF">ABID43_003448</name>
</gene>
<evidence type="ECO:0000256" key="4">
    <source>
        <dbReference type="ARBA" id="ARBA00009845"/>
    </source>
</evidence>
<dbReference type="RefSeq" id="WP_238279719.1">
    <property type="nucleotide sequence ID" value="NZ_BPQL01000065.1"/>
</dbReference>
<sequence>MQPFTIVAGPAAGLPGANIDTDVIMPKQFLKGIDRAGLGEAVFHDLRHAGPGQMRPDFVLNRPEWRETRILVVGPNFGCGSSREHAVWGLLQCGIRAVVGTSFAGIFADNAANNGLLLIELAPEAVAELAARAGDPAGNRMTIDLPAQTITTADGVVQHFEIPARRKDHLVRGLDAIGATLDHADAIQAFQARHLAAQPWLA</sequence>
<evidence type="ECO:0000256" key="7">
    <source>
        <dbReference type="ARBA" id="ARBA00022605"/>
    </source>
</evidence>
<comment type="subunit">
    <text evidence="5 10">Heterodimer of LeuC and LeuD.</text>
</comment>
<feature type="domain" description="Aconitase A/isopropylmalate dehydratase small subunit swivel" evidence="11">
    <location>
        <begin position="1"/>
        <end position="123"/>
    </location>
</feature>
<evidence type="ECO:0000256" key="1">
    <source>
        <dbReference type="ARBA" id="ARBA00000491"/>
    </source>
</evidence>
<dbReference type="GO" id="GO:0047508">
    <property type="term" value="F:(R)-2-methylmalate dehydratase activity"/>
    <property type="evidence" value="ECO:0007669"/>
    <property type="project" value="UniProtKB-EC"/>
</dbReference>
<name>A0ABV2L7R8_9HYPH</name>
<evidence type="ECO:0000256" key="9">
    <source>
        <dbReference type="ARBA" id="ARBA00023304"/>
    </source>
</evidence>
<dbReference type="EMBL" id="JBEPMM010000010">
    <property type="protein sequence ID" value="MET3693894.1"/>
    <property type="molecule type" value="Genomic_DNA"/>
</dbReference>
<proteinExistence type="inferred from homology"/>
<evidence type="ECO:0000313" key="13">
    <source>
        <dbReference type="Proteomes" id="UP001549145"/>
    </source>
</evidence>
<dbReference type="Proteomes" id="UP001549145">
    <property type="component" value="Unassembled WGS sequence"/>
</dbReference>
<dbReference type="CDD" id="cd01577">
    <property type="entry name" value="IPMI_Swivel"/>
    <property type="match status" value="1"/>
</dbReference>
<comment type="similarity">
    <text evidence="4 10">Belongs to the LeuD family. LeuD type 1 subfamily.</text>
</comment>
<protein>
    <recommendedName>
        <fullName evidence="10">3-isopropylmalate dehydratase small subunit</fullName>
        <ecNumber evidence="10">4.2.1.33</ecNumber>
    </recommendedName>
    <alternativeName>
        <fullName evidence="10">Alpha-IPM isomerase</fullName>
        <shortName evidence="10">IPMI</shortName>
    </alternativeName>
    <alternativeName>
        <fullName evidence="10">Isopropylmalate isomerase</fullName>
    </alternativeName>
</protein>
<dbReference type="Gene3D" id="3.20.19.10">
    <property type="entry name" value="Aconitase, domain 4"/>
    <property type="match status" value="1"/>
</dbReference>
<keyword evidence="13" id="KW-1185">Reference proteome</keyword>
<keyword evidence="6 10" id="KW-0432">Leucine biosynthesis</keyword>
<comment type="caution">
    <text evidence="12">The sequence shown here is derived from an EMBL/GenBank/DDBJ whole genome shotgun (WGS) entry which is preliminary data.</text>
</comment>
<dbReference type="SUPFAM" id="SSF52016">
    <property type="entry name" value="LeuD/IlvD-like"/>
    <property type="match status" value="1"/>
</dbReference>
<dbReference type="InterPro" id="IPR015928">
    <property type="entry name" value="Aconitase/3IPM_dehydase_swvl"/>
</dbReference>
<dbReference type="InterPro" id="IPR050075">
    <property type="entry name" value="LeuD"/>
</dbReference>
<dbReference type="EC" id="4.2.1.33" evidence="10"/>
<dbReference type="GO" id="GO:0003861">
    <property type="term" value="F:3-isopropylmalate dehydratase activity"/>
    <property type="evidence" value="ECO:0007669"/>
    <property type="project" value="UniProtKB-EC"/>
</dbReference>
<evidence type="ECO:0000256" key="10">
    <source>
        <dbReference type="HAMAP-Rule" id="MF_01031"/>
    </source>
</evidence>
<dbReference type="PANTHER" id="PTHR43345:SF5">
    <property type="entry name" value="3-ISOPROPYLMALATE DEHYDRATASE SMALL SUBUNIT"/>
    <property type="match status" value="1"/>
</dbReference>
<evidence type="ECO:0000256" key="2">
    <source>
        <dbReference type="ARBA" id="ARBA00002695"/>
    </source>
</evidence>
<dbReference type="Pfam" id="PF00694">
    <property type="entry name" value="Aconitase_C"/>
    <property type="match status" value="1"/>
</dbReference>
<dbReference type="NCBIfam" id="NF002458">
    <property type="entry name" value="PRK01641.1"/>
    <property type="match status" value="1"/>
</dbReference>
<reference evidence="12 13" key="1">
    <citation type="submission" date="2024-06" db="EMBL/GenBank/DDBJ databases">
        <title>Genomic Encyclopedia of Type Strains, Phase IV (KMG-IV): sequencing the most valuable type-strain genomes for metagenomic binning, comparative biology and taxonomic classification.</title>
        <authorList>
            <person name="Goeker M."/>
        </authorList>
    </citation>
    <scope>NUCLEOTIDE SEQUENCE [LARGE SCALE GENOMIC DNA]</scope>
    <source>
        <strain evidence="12 13">DSM 21331</strain>
    </source>
</reference>
<evidence type="ECO:0000256" key="3">
    <source>
        <dbReference type="ARBA" id="ARBA00004729"/>
    </source>
</evidence>
<dbReference type="InterPro" id="IPR000573">
    <property type="entry name" value="AconitaseA/IPMdHydase_ssu_swvl"/>
</dbReference>
<comment type="catalytic activity">
    <reaction evidence="1 10">
        <text>(2R,3S)-3-isopropylmalate = (2S)-2-isopropylmalate</text>
        <dbReference type="Rhea" id="RHEA:32287"/>
        <dbReference type="ChEBI" id="CHEBI:1178"/>
        <dbReference type="ChEBI" id="CHEBI:35121"/>
        <dbReference type="EC" id="4.2.1.33"/>
    </reaction>
</comment>
<keyword evidence="9 10" id="KW-0100">Branched-chain amino acid biosynthesis</keyword>
<dbReference type="NCBIfam" id="TIGR00171">
    <property type="entry name" value="leuD"/>
    <property type="match status" value="1"/>
</dbReference>
<evidence type="ECO:0000259" key="11">
    <source>
        <dbReference type="Pfam" id="PF00694"/>
    </source>
</evidence>
<evidence type="ECO:0000256" key="6">
    <source>
        <dbReference type="ARBA" id="ARBA00022430"/>
    </source>
</evidence>
<evidence type="ECO:0000256" key="5">
    <source>
        <dbReference type="ARBA" id="ARBA00011271"/>
    </source>
</evidence>
<keyword evidence="7 10" id="KW-0028">Amino-acid biosynthesis</keyword>
<accession>A0ABV2L7R8</accession>
<dbReference type="HAMAP" id="MF_01031">
    <property type="entry name" value="LeuD_type1"/>
    <property type="match status" value="1"/>
</dbReference>
<keyword evidence="8 10" id="KW-0456">Lyase</keyword>